<evidence type="ECO:0000313" key="1">
    <source>
        <dbReference type="EMBL" id="QWV11310.1"/>
    </source>
</evidence>
<evidence type="ECO:0000313" key="2">
    <source>
        <dbReference type="Proteomes" id="UP000683442"/>
    </source>
</evidence>
<dbReference type="Proteomes" id="UP000683442">
    <property type="component" value="Chromosome"/>
</dbReference>
<protein>
    <submittedName>
        <fullName evidence="1">Uncharacterized protein</fullName>
    </submittedName>
</protein>
<sequence>MTALNDEKAWSENFGPFCLAGRKSDWFDRKVGDIRKSGRDDRFYRSSGKGLEFRALNVKRFWLGLEVVRQDIWTGNMTIATTIQMLGNEFQSQQRFID</sequence>
<proteinExistence type="predicted"/>
<dbReference type="RefSeq" id="WP_169702147.1">
    <property type="nucleotide sequence ID" value="NZ_CP076686.1"/>
</dbReference>
<accession>A0ABX8IE03</accession>
<gene>
    <name evidence="1" type="ORF">KQ249_11395</name>
</gene>
<reference evidence="1 2" key="1">
    <citation type="submission" date="2021-06" db="EMBL/GenBank/DDBJ databases">
        <title>Microbial metabolic specificity influences pelagic lipid remineralization.</title>
        <authorList>
            <person name="Behrendt L."/>
            <person name="Hunter J.E."/>
            <person name="Alcolombri U."/>
            <person name="Smriga S."/>
            <person name="Mincer T."/>
            <person name="Lowenstein D.P."/>
            <person name="Peaudecerf F.J."/>
            <person name="Fernandez V.I."/>
            <person name="Fredricks H."/>
            <person name="Almblad H."/>
            <person name="Harrison J.J."/>
            <person name="Stocker R."/>
            <person name="Van Mooy B.A.S."/>
        </authorList>
    </citation>
    <scope>NUCLEOTIDE SEQUENCE [LARGE SCALE GENOMIC DNA]</scope>
    <source>
        <strain evidence="1 2">HP15-B</strain>
    </source>
</reference>
<keyword evidence="2" id="KW-1185">Reference proteome</keyword>
<name>A0ABX8IE03_9GAMM</name>
<organism evidence="1 2">
    <name type="scientific">Marinobacter adhaerens</name>
    <dbReference type="NCBI Taxonomy" id="1033846"/>
    <lineage>
        <taxon>Bacteria</taxon>
        <taxon>Pseudomonadati</taxon>
        <taxon>Pseudomonadota</taxon>
        <taxon>Gammaproteobacteria</taxon>
        <taxon>Pseudomonadales</taxon>
        <taxon>Marinobacteraceae</taxon>
        <taxon>Marinobacter</taxon>
    </lineage>
</organism>
<dbReference type="GeneID" id="78560048"/>
<dbReference type="EMBL" id="CP076686">
    <property type="protein sequence ID" value="QWV11310.1"/>
    <property type="molecule type" value="Genomic_DNA"/>
</dbReference>